<dbReference type="GO" id="GO:0005886">
    <property type="term" value="C:plasma membrane"/>
    <property type="evidence" value="ECO:0007669"/>
    <property type="project" value="TreeGrafter"/>
</dbReference>
<dbReference type="SMART" id="SM00069">
    <property type="entry name" value="GLA"/>
    <property type="match status" value="1"/>
</dbReference>
<keyword evidence="3" id="KW-0812">Transmembrane</keyword>
<dbReference type="SUPFAM" id="SSF57630">
    <property type="entry name" value="GLA-domain"/>
    <property type="match status" value="1"/>
</dbReference>
<dbReference type="STRING" id="80972.ENSAOCP00000008737"/>
<sequence length="220" mass="23686">MVHTAAKLGNTIVGQFFASMAAFSVVCIPLVSLLHTAHCSVPYRHKQGDPVFVEEQPAASFLSRSLLYNSWDFELVVADSLERECLEEQCTYEEAREVFEDDTKTVMELFWTKYVNNQANSPGVDVSGLVAGILAVLVSAVIATVLGIYCYKAKNKGGQRAPVRMATDMHPAPEMVPLAGITAPGLPSYNEALNRSGQHDAPPPPYSGGAPSEPADAGEE</sequence>
<feature type="region of interest" description="Disordered" evidence="2">
    <location>
        <begin position="187"/>
        <end position="220"/>
    </location>
</feature>
<keyword evidence="6" id="KW-1185">Reference proteome</keyword>
<dbReference type="GO" id="GO:0005615">
    <property type="term" value="C:extracellular space"/>
    <property type="evidence" value="ECO:0007669"/>
    <property type="project" value="TreeGrafter"/>
</dbReference>
<evidence type="ECO:0000256" key="1">
    <source>
        <dbReference type="ARBA" id="ARBA00023157"/>
    </source>
</evidence>
<feature type="transmembrane region" description="Helical" evidence="3">
    <location>
        <begin position="12"/>
        <end position="34"/>
    </location>
</feature>
<dbReference type="InterPro" id="IPR050442">
    <property type="entry name" value="Peptidase_S1_coag_factors"/>
</dbReference>
<name>A0A3Q1B3Q5_AMPOC</name>
<feature type="domain" description="Gla" evidence="4">
    <location>
        <begin position="68"/>
        <end position="116"/>
    </location>
</feature>
<dbReference type="OMA" id="IYCYKAK"/>
<dbReference type="Proteomes" id="UP001501940">
    <property type="component" value="Chromosome 19"/>
</dbReference>
<dbReference type="AlphaFoldDB" id="A0A3Q1B3Q5"/>
<evidence type="ECO:0000313" key="5">
    <source>
        <dbReference type="Ensembl" id="ENSAOCP00000008737.2"/>
    </source>
</evidence>
<gene>
    <name evidence="5" type="primary">PRRG2</name>
</gene>
<reference evidence="5 6" key="1">
    <citation type="submission" date="2022-01" db="EMBL/GenBank/DDBJ databases">
        <title>A chromosome-scale genome assembly of the false clownfish, Amphiprion ocellaris.</title>
        <authorList>
            <person name="Ryu T."/>
        </authorList>
    </citation>
    <scope>NUCLEOTIDE SEQUENCE [LARGE SCALE GENOMIC DNA]</scope>
</reference>
<keyword evidence="3" id="KW-0472">Membrane</keyword>
<dbReference type="GeneTree" id="ENSGT00940000158268"/>
<organism evidence="5 6">
    <name type="scientific">Amphiprion ocellaris</name>
    <name type="common">Clown anemonefish</name>
    <dbReference type="NCBI Taxonomy" id="80972"/>
    <lineage>
        <taxon>Eukaryota</taxon>
        <taxon>Metazoa</taxon>
        <taxon>Chordata</taxon>
        <taxon>Craniata</taxon>
        <taxon>Vertebrata</taxon>
        <taxon>Euteleostomi</taxon>
        <taxon>Actinopterygii</taxon>
        <taxon>Neopterygii</taxon>
        <taxon>Teleostei</taxon>
        <taxon>Neoteleostei</taxon>
        <taxon>Acanthomorphata</taxon>
        <taxon>Ovalentaria</taxon>
        <taxon>Pomacentridae</taxon>
        <taxon>Amphiprion</taxon>
    </lineage>
</organism>
<dbReference type="Gene3D" id="4.10.740.10">
    <property type="entry name" value="Coagulation Factor IX"/>
    <property type="match status" value="1"/>
</dbReference>
<dbReference type="GO" id="GO:0005509">
    <property type="term" value="F:calcium ion binding"/>
    <property type="evidence" value="ECO:0007669"/>
    <property type="project" value="InterPro"/>
</dbReference>
<dbReference type="PANTHER" id="PTHR24278">
    <property type="entry name" value="COAGULATION FACTOR"/>
    <property type="match status" value="1"/>
</dbReference>
<proteinExistence type="predicted"/>
<dbReference type="PROSITE" id="PS50998">
    <property type="entry name" value="GLA_2"/>
    <property type="match status" value="1"/>
</dbReference>
<evidence type="ECO:0000256" key="3">
    <source>
        <dbReference type="SAM" id="Phobius"/>
    </source>
</evidence>
<feature type="transmembrane region" description="Helical" evidence="3">
    <location>
        <begin position="129"/>
        <end position="151"/>
    </location>
</feature>
<keyword evidence="1" id="KW-1015">Disulfide bond</keyword>
<dbReference type="OrthoDB" id="9945709at2759"/>
<reference evidence="5" key="3">
    <citation type="submission" date="2025-09" db="UniProtKB">
        <authorList>
            <consortium name="Ensembl"/>
        </authorList>
    </citation>
    <scope>IDENTIFICATION</scope>
</reference>
<feature type="compositionally biased region" description="Low complexity" evidence="2">
    <location>
        <begin position="207"/>
        <end position="220"/>
    </location>
</feature>
<keyword evidence="3" id="KW-1133">Transmembrane helix</keyword>
<dbReference type="FunFam" id="4.10.740.10:FF:000001">
    <property type="entry name" value="vitamin K-dependent protein S"/>
    <property type="match status" value="1"/>
</dbReference>
<dbReference type="InterPro" id="IPR035972">
    <property type="entry name" value="GLA-like_dom_SF"/>
</dbReference>
<dbReference type="PANTHER" id="PTHR24278:SF38">
    <property type="entry name" value="TRANSMEMBRANE GAMMA-CARBOXYGLUTAMIC ACID PROTEIN 4"/>
    <property type="match status" value="1"/>
</dbReference>
<dbReference type="Ensembl" id="ENSAOCT00000000558.2">
    <property type="protein sequence ID" value="ENSAOCP00000008737.2"/>
    <property type="gene ID" value="ENSAOCG00000012788.2"/>
</dbReference>
<dbReference type="Pfam" id="PF00594">
    <property type="entry name" value="Gla"/>
    <property type="match status" value="1"/>
</dbReference>
<protein>
    <recommendedName>
        <fullName evidence="4">Gla domain-containing protein</fullName>
    </recommendedName>
</protein>
<dbReference type="InterPro" id="IPR017857">
    <property type="entry name" value="Coagulation_fac-like_Gla_dom"/>
</dbReference>
<evidence type="ECO:0000259" key="4">
    <source>
        <dbReference type="PROSITE" id="PS50998"/>
    </source>
</evidence>
<dbReference type="PRINTS" id="PR00001">
    <property type="entry name" value="GLABLOOD"/>
</dbReference>
<evidence type="ECO:0000256" key="2">
    <source>
        <dbReference type="SAM" id="MobiDB-lite"/>
    </source>
</evidence>
<evidence type="ECO:0000313" key="6">
    <source>
        <dbReference type="Proteomes" id="UP001501940"/>
    </source>
</evidence>
<dbReference type="InterPro" id="IPR000294">
    <property type="entry name" value="GLA_domain"/>
</dbReference>
<accession>A0A3Q1B3Q5</accession>
<reference evidence="5" key="2">
    <citation type="submission" date="2025-08" db="UniProtKB">
        <authorList>
            <consortium name="Ensembl"/>
        </authorList>
    </citation>
    <scope>IDENTIFICATION</scope>
</reference>